<feature type="compositionally biased region" description="Basic and acidic residues" evidence="1">
    <location>
        <begin position="142"/>
        <end position="153"/>
    </location>
</feature>
<dbReference type="SUPFAM" id="SSF158791">
    <property type="entry name" value="MgtE N-terminal domain-like"/>
    <property type="match status" value="1"/>
</dbReference>
<protein>
    <recommendedName>
        <fullName evidence="3">Magnesium transporter MgtE intracellular domain-containing protein</fullName>
    </recommendedName>
</protein>
<evidence type="ECO:0000256" key="1">
    <source>
        <dbReference type="SAM" id="MobiDB-lite"/>
    </source>
</evidence>
<name>A0A2A6E279_9BACL</name>
<keyword evidence="2" id="KW-0812">Transmembrane</keyword>
<feature type="domain" description="Magnesium transporter MgtE intracellular" evidence="3">
    <location>
        <begin position="123"/>
        <end position="218"/>
    </location>
</feature>
<evidence type="ECO:0000256" key="2">
    <source>
        <dbReference type="SAM" id="Phobius"/>
    </source>
</evidence>
<comment type="caution">
    <text evidence="4">The sequence shown here is derived from an EMBL/GenBank/DDBJ whole genome shotgun (WGS) entry which is preliminary data.</text>
</comment>
<feature type="region of interest" description="Disordered" evidence="1">
    <location>
        <begin position="134"/>
        <end position="153"/>
    </location>
</feature>
<dbReference type="EMBL" id="MOXJ01000004">
    <property type="protein sequence ID" value="PDO11240.1"/>
    <property type="molecule type" value="Genomic_DNA"/>
</dbReference>
<sequence>MSDMELKESGYSAFERFLYLFFIPFVFTSVLVGVLLSFFNYDVLDALKRAGNRIPLLERIVPDPKPRPSVTADSIGAKESGSAAKGSDMQQGSGEVSAWQQKVQELEQRLAQTENDLKARDEKIADLTEQLSQAKQQLQEQQEQKEKQQRRDSQYGELAKMYAAMTASKAAPILENMAPEEAALILNRMKTDERGRIFERMDPKRAAEITALLKQPEEVLAERVAKSQAGSSGAAAPSAVGAAELGATFENMNPRAAAELLVALYANNPDKALAIMRAMSNAGRSRILNEMIALSKPTATAISSRLGG</sequence>
<reference evidence="4 5" key="1">
    <citation type="submission" date="2016-12" db="EMBL/GenBank/DDBJ databases">
        <title>Candidatus Reconcilibacillus cellulovorans genome.</title>
        <authorList>
            <person name="Kolinko S."/>
            <person name="Wu Y.-W."/>
            <person name="Tachea F."/>
            <person name="Denzel E."/>
            <person name="Hiras J."/>
            <person name="Baecker N."/>
            <person name="Chan L.J."/>
            <person name="Eichorst S.A."/>
            <person name="Frey D."/>
            <person name="Adams P.D."/>
            <person name="Pray T."/>
            <person name="Tanjore D."/>
            <person name="Petzold C.J."/>
            <person name="Gladden J.M."/>
            <person name="Simmons B.A."/>
            <person name="Singer S.W."/>
        </authorList>
    </citation>
    <scope>NUCLEOTIDE SEQUENCE [LARGE SCALE GENOMIC DNA]</scope>
    <source>
        <strain evidence="4">JTherm</strain>
    </source>
</reference>
<feature type="transmembrane region" description="Helical" evidence="2">
    <location>
        <begin position="17"/>
        <end position="39"/>
    </location>
</feature>
<dbReference type="Proteomes" id="UP000243688">
    <property type="component" value="Unassembled WGS sequence"/>
</dbReference>
<keyword evidence="2" id="KW-1133">Transmembrane helix</keyword>
<evidence type="ECO:0000313" key="4">
    <source>
        <dbReference type="EMBL" id="PDO11240.1"/>
    </source>
</evidence>
<dbReference type="InterPro" id="IPR006668">
    <property type="entry name" value="Mg_transptr_MgtE_intracell_dom"/>
</dbReference>
<keyword evidence="2" id="KW-0472">Membrane</keyword>
<proteinExistence type="predicted"/>
<dbReference type="Gene3D" id="1.10.220.30">
    <property type="match status" value="1"/>
</dbReference>
<accession>A0A2A6E279</accession>
<dbReference type="Pfam" id="PF03448">
    <property type="entry name" value="MgtE_N"/>
    <property type="match status" value="1"/>
</dbReference>
<organism evidence="4 5">
    <name type="scientific">Candidatus Reconcilbacillus cellulovorans</name>
    <dbReference type="NCBI Taxonomy" id="1906605"/>
    <lineage>
        <taxon>Bacteria</taxon>
        <taxon>Bacillati</taxon>
        <taxon>Bacillota</taxon>
        <taxon>Bacilli</taxon>
        <taxon>Bacillales</taxon>
        <taxon>Paenibacillaceae</taxon>
        <taxon>Candidatus Reconcilbacillus</taxon>
    </lineage>
</organism>
<evidence type="ECO:0000313" key="5">
    <source>
        <dbReference type="Proteomes" id="UP000243688"/>
    </source>
</evidence>
<evidence type="ECO:0000259" key="3">
    <source>
        <dbReference type="Pfam" id="PF03448"/>
    </source>
</evidence>
<feature type="compositionally biased region" description="Polar residues" evidence="1">
    <location>
        <begin position="88"/>
        <end position="98"/>
    </location>
</feature>
<gene>
    <name evidence="4" type="ORF">BLM47_03340</name>
</gene>
<dbReference type="AlphaFoldDB" id="A0A2A6E279"/>
<feature type="region of interest" description="Disordered" evidence="1">
    <location>
        <begin position="61"/>
        <end position="98"/>
    </location>
</feature>
<dbReference type="SUPFAM" id="SSF57997">
    <property type="entry name" value="Tropomyosin"/>
    <property type="match status" value="1"/>
</dbReference>